<feature type="non-terminal residue" evidence="4">
    <location>
        <position position="210"/>
    </location>
</feature>
<keyword evidence="5" id="KW-1185">Reference proteome</keyword>
<dbReference type="Pfam" id="PF00730">
    <property type="entry name" value="HhH-GPD"/>
    <property type="match status" value="1"/>
</dbReference>
<dbReference type="InterPro" id="IPR011257">
    <property type="entry name" value="DNA_glycosylase"/>
</dbReference>
<dbReference type="EMBL" id="JBBPEH010000002">
    <property type="protein sequence ID" value="KAK7542367.1"/>
    <property type="molecule type" value="Genomic_DNA"/>
</dbReference>
<evidence type="ECO:0000313" key="5">
    <source>
        <dbReference type="Proteomes" id="UP001360953"/>
    </source>
</evidence>
<dbReference type="Gene3D" id="1.10.340.30">
    <property type="entry name" value="Hypothetical protein, domain 2"/>
    <property type="match status" value="1"/>
</dbReference>
<dbReference type="PANTHER" id="PTHR15074:SF0">
    <property type="entry name" value="METHYL-CPG-BINDING DOMAIN PROTEIN 4-LIKE PROTEIN"/>
    <property type="match status" value="1"/>
</dbReference>
<name>A0ABR1M457_9PEZI</name>
<accession>A0ABR1M457</accession>
<sequence length="210" mass="24309">AFGLIQEEVYQEPWRLFVAVMLLNVTNGEKAIPKFWELMEKYPTINDLPHANLDELTLLIKPLGLQARRAETMINLARFLITNPPTVGQRFRRMNYPFRGAHRDIRPGEVLSDDDPRVGAYEVSHLPGVGPYAIDSWRIFCRDQLRGKATGFNGEDAEPGFEPEWKRVRPNDKELKGFIQWMWLREGWIWDPETGEKKRTSEDEALAASL</sequence>
<dbReference type="RefSeq" id="XP_066658660.1">
    <property type="nucleotide sequence ID" value="XM_066796693.1"/>
</dbReference>
<dbReference type="InterPro" id="IPR045138">
    <property type="entry name" value="MeCP2/MBD4"/>
</dbReference>
<evidence type="ECO:0000256" key="1">
    <source>
        <dbReference type="ARBA" id="ARBA00004123"/>
    </source>
</evidence>
<feature type="non-terminal residue" evidence="4">
    <location>
        <position position="1"/>
    </location>
</feature>
<dbReference type="InterPro" id="IPR003265">
    <property type="entry name" value="HhH-GPD_domain"/>
</dbReference>
<protein>
    <submittedName>
        <fullName evidence="4">DNA glycosylase</fullName>
    </submittedName>
</protein>
<dbReference type="Proteomes" id="UP001360953">
    <property type="component" value="Unassembled WGS sequence"/>
</dbReference>
<organism evidence="4 5">
    <name type="scientific">Phyllosticta citribraziliensis</name>
    <dbReference type="NCBI Taxonomy" id="989973"/>
    <lineage>
        <taxon>Eukaryota</taxon>
        <taxon>Fungi</taxon>
        <taxon>Dikarya</taxon>
        <taxon>Ascomycota</taxon>
        <taxon>Pezizomycotina</taxon>
        <taxon>Dothideomycetes</taxon>
        <taxon>Dothideomycetes incertae sedis</taxon>
        <taxon>Botryosphaeriales</taxon>
        <taxon>Phyllostictaceae</taxon>
        <taxon>Phyllosticta</taxon>
    </lineage>
</organism>
<comment type="caution">
    <text evidence="4">The sequence shown here is derived from an EMBL/GenBank/DDBJ whole genome shotgun (WGS) entry which is preliminary data.</text>
</comment>
<proteinExistence type="predicted"/>
<dbReference type="PANTHER" id="PTHR15074">
    <property type="entry name" value="METHYL-CPG-BINDING PROTEIN"/>
    <property type="match status" value="1"/>
</dbReference>
<gene>
    <name evidence="4" type="ORF">J3D65DRAFT_533451</name>
</gene>
<keyword evidence="2" id="KW-0539">Nucleus</keyword>
<evidence type="ECO:0000313" key="4">
    <source>
        <dbReference type="EMBL" id="KAK7542367.1"/>
    </source>
</evidence>
<dbReference type="SUPFAM" id="SSF48150">
    <property type="entry name" value="DNA-glycosylase"/>
    <property type="match status" value="1"/>
</dbReference>
<feature type="domain" description="HhH-GPD" evidence="3">
    <location>
        <begin position="19"/>
        <end position="105"/>
    </location>
</feature>
<reference evidence="4 5" key="1">
    <citation type="submission" date="2024-04" db="EMBL/GenBank/DDBJ databases">
        <title>Phyllosticta paracitricarpa is synonymous to the EU quarantine fungus P. citricarpa based on phylogenomic analyses.</title>
        <authorList>
            <consortium name="Lawrence Berkeley National Laboratory"/>
            <person name="Van ingen-buijs V.A."/>
            <person name="Van westerhoven A.C."/>
            <person name="Haridas S."/>
            <person name="Skiadas P."/>
            <person name="Martin F."/>
            <person name="Groenewald J.Z."/>
            <person name="Crous P.W."/>
            <person name="Seidl M.F."/>
        </authorList>
    </citation>
    <scope>NUCLEOTIDE SEQUENCE [LARGE SCALE GENOMIC DNA]</scope>
    <source>
        <strain evidence="4 5">CPC 17464</strain>
    </source>
</reference>
<evidence type="ECO:0000256" key="2">
    <source>
        <dbReference type="ARBA" id="ARBA00023242"/>
    </source>
</evidence>
<comment type="subcellular location">
    <subcellularLocation>
        <location evidence="1">Nucleus</location>
    </subcellularLocation>
</comment>
<dbReference type="GeneID" id="92029599"/>
<evidence type="ECO:0000259" key="3">
    <source>
        <dbReference type="Pfam" id="PF00730"/>
    </source>
</evidence>